<dbReference type="SFLD" id="SFLDG00179">
    <property type="entry name" value="mandelate_racemase"/>
    <property type="match status" value="1"/>
</dbReference>
<dbReference type="InterPro" id="IPR029017">
    <property type="entry name" value="Enolase-like_N"/>
</dbReference>
<evidence type="ECO:0000313" key="6">
    <source>
        <dbReference type="Proteomes" id="UP000016986"/>
    </source>
</evidence>
<sequence>MVGRKHSAVPRIGTRRATAIEFDVGISVNPDADRKHICSHTENDFAVRGTSKRSGRVIERRRRRWATDTFSLREQPVLHRTPTAPLKETISMDGAHGSHMRFADVAVHTLSSPIEPPQERDFYGGMRRLLKRDFALAIVETRDGRVGYAPTAATNSAMREYFEGTSHTDLADLLETRVADAFAGVDVDGPSDIRAVVTDLDLPTKLEAEALGVLDVAYYDLRGKELGAPIHELLSDRDIDPEPLELYASAGMYMDPEGYAEQARALQKLGFSGYKYRPGLGPEADERTIRLIREAVGDGMDIMVDAHTWWKLGDRSYDFEQVVALLDAFETHDPYWIEEPVEPADYEAYERLAARTDLPLAGGESEESVAGLRRLADNGVSYLQGDVRHHAGYTGCLTCIDDCAARDDIAFIPHNFGTNLGLVANGHLVAASPEDVRLEYPVFGDGVEAMYPFPLAEDVLETDLTIEDGHLVLPDGPGLGVEVNESVIEEYPYIEGAWTEFEYEDADA</sequence>
<accession>U2YUR9</accession>
<dbReference type="Proteomes" id="UP000016986">
    <property type="component" value="Unassembled WGS sequence"/>
</dbReference>
<evidence type="ECO:0000256" key="1">
    <source>
        <dbReference type="ARBA" id="ARBA00001946"/>
    </source>
</evidence>
<comment type="cofactor">
    <cofactor evidence="1">
        <name>Mg(2+)</name>
        <dbReference type="ChEBI" id="CHEBI:18420"/>
    </cofactor>
</comment>
<dbReference type="PANTHER" id="PTHR13794:SF58">
    <property type="entry name" value="MITOCHONDRIAL ENOLASE SUPERFAMILY MEMBER 1"/>
    <property type="match status" value="1"/>
</dbReference>
<keyword evidence="6" id="KW-1185">Reference proteome</keyword>
<evidence type="ECO:0000259" key="4">
    <source>
        <dbReference type="SMART" id="SM00922"/>
    </source>
</evidence>
<dbReference type="PANTHER" id="PTHR13794">
    <property type="entry name" value="ENOLASE SUPERFAMILY, MANDELATE RACEMASE"/>
    <property type="match status" value="1"/>
</dbReference>
<evidence type="ECO:0000256" key="2">
    <source>
        <dbReference type="ARBA" id="ARBA00022723"/>
    </source>
</evidence>
<dbReference type="GO" id="GO:0016836">
    <property type="term" value="F:hydro-lyase activity"/>
    <property type="evidence" value="ECO:0007669"/>
    <property type="project" value="TreeGrafter"/>
</dbReference>
<dbReference type="SUPFAM" id="SSF51604">
    <property type="entry name" value="Enolase C-terminal domain-like"/>
    <property type="match status" value="1"/>
</dbReference>
<dbReference type="Pfam" id="PF13378">
    <property type="entry name" value="MR_MLE_C"/>
    <property type="match status" value="1"/>
</dbReference>
<dbReference type="eggNOG" id="arCOG01168">
    <property type="taxonomic scope" value="Archaea"/>
</dbReference>
<gene>
    <name evidence="5" type="ORF">MBEHAL_1272</name>
</gene>
<dbReference type="SMART" id="SM00922">
    <property type="entry name" value="MR_MLE"/>
    <property type="match status" value="1"/>
</dbReference>
<dbReference type="Gene3D" id="3.30.390.10">
    <property type="entry name" value="Enolase-like, N-terminal domain"/>
    <property type="match status" value="1"/>
</dbReference>
<dbReference type="InterPro" id="IPR013342">
    <property type="entry name" value="Mandelate_racemase_C"/>
</dbReference>
<dbReference type="Gene3D" id="3.20.20.120">
    <property type="entry name" value="Enolase-like C-terminal domain"/>
    <property type="match status" value="1"/>
</dbReference>
<dbReference type="SUPFAM" id="SSF54826">
    <property type="entry name" value="Enolase N-terminal domain-like"/>
    <property type="match status" value="1"/>
</dbReference>
<name>U2YUR9_9EURY</name>
<dbReference type="SFLD" id="SFLDS00001">
    <property type="entry name" value="Enolase"/>
    <property type="match status" value="1"/>
</dbReference>
<dbReference type="CDD" id="cd03316">
    <property type="entry name" value="MR_like"/>
    <property type="match status" value="1"/>
</dbReference>
<dbReference type="EMBL" id="BATA01000025">
    <property type="protein sequence ID" value="GAD52512.1"/>
    <property type="molecule type" value="Genomic_DNA"/>
</dbReference>
<evidence type="ECO:0000313" key="5">
    <source>
        <dbReference type="EMBL" id="GAD52512.1"/>
    </source>
</evidence>
<protein>
    <recommendedName>
        <fullName evidence="4">Mandelate racemase/muconate lactonizing enzyme C-terminal domain-containing protein</fullName>
    </recommendedName>
</protein>
<evidence type="ECO:0000256" key="3">
    <source>
        <dbReference type="ARBA" id="ARBA00022842"/>
    </source>
</evidence>
<dbReference type="GO" id="GO:0000287">
    <property type="term" value="F:magnesium ion binding"/>
    <property type="evidence" value="ECO:0007669"/>
    <property type="project" value="TreeGrafter"/>
</dbReference>
<organism evidence="5 6">
    <name type="scientific">Halarchaeum acidiphilum MH1-52-1</name>
    <dbReference type="NCBI Taxonomy" id="1261545"/>
    <lineage>
        <taxon>Archaea</taxon>
        <taxon>Methanobacteriati</taxon>
        <taxon>Methanobacteriota</taxon>
        <taxon>Stenosarchaea group</taxon>
        <taxon>Halobacteria</taxon>
        <taxon>Halobacteriales</taxon>
        <taxon>Halobacteriaceae</taxon>
    </lineage>
</organism>
<dbReference type="InterPro" id="IPR029065">
    <property type="entry name" value="Enolase_C-like"/>
</dbReference>
<feature type="domain" description="Mandelate racemase/muconate lactonizing enzyme C-terminal" evidence="4">
    <location>
        <begin position="256"/>
        <end position="359"/>
    </location>
</feature>
<keyword evidence="2" id="KW-0479">Metal-binding</keyword>
<dbReference type="AlphaFoldDB" id="U2YUR9"/>
<proteinExistence type="predicted"/>
<keyword evidence="3" id="KW-0460">Magnesium</keyword>
<dbReference type="InterPro" id="IPR036849">
    <property type="entry name" value="Enolase-like_C_sf"/>
</dbReference>
<comment type="caution">
    <text evidence="5">The sequence shown here is derived from an EMBL/GenBank/DDBJ whole genome shotgun (WGS) entry which is preliminary data.</text>
</comment>
<dbReference type="InterPro" id="IPR046945">
    <property type="entry name" value="RHMD-like"/>
</dbReference>
<reference evidence="5 6" key="1">
    <citation type="submission" date="2013-09" db="EMBL/GenBank/DDBJ databases">
        <title>Whole genome sequencing of Halarchaeum acidiphilum strain MH1-52-1.</title>
        <authorList>
            <person name="Shimane Y."/>
            <person name="Minegishi H."/>
            <person name="Nishi S."/>
            <person name="Echigo A."/>
            <person name="Shuto A."/>
            <person name="Konishi M."/>
            <person name="Ito T."/>
            <person name="Ohkuma M."/>
            <person name="Ohta Y."/>
            <person name="Nagano Y."/>
            <person name="Tsubouchi T."/>
            <person name="Mori K."/>
            <person name="Usui K."/>
            <person name="Kamekura M."/>
            <person name="Usami R."/>
            <person name="Takaki Y."/>
            <person name="Hatada Y."/>
        </authorList>
    </citation>
    <scope>NUCLEOTIDE SEQUENCE [LARGE SCALE GENOMIC DNA]</scope>
    <source>
        <strain evidence="5 6">JCM 16109</strain>
    </source>
</reference>
<dbReference type="GO" id="GO:0016052">
    <property type="term" value="P:carbohydrate catabolic process"/>
    <property type="evidence" value="ECO:0007669"/>
    <property type="project" value="TreeGrafter"/>
</dbReference>